<protein>
    <recommendedName>
        <fullName evidence="2">AB hydrolase-1 domain-containing protein</fullName>
    </recommendedName>
</protein>
<comment type="caution">
    <text evidence="3">The sequence shown here is derived from an EMBL/GenBank/DDBJ whole genome shotgun (WGS) entry which is preliminary data.</text>
</comment>
<evidence type="ECO:0000259" key="2">
    <source>
        <dbReference type="Pfam" id="PF12697"/>
    </source>
</evidence>
<sequence>MKHSTHLLFTLSLLPTTVIATAKICINASIPVTISARQAVFNIEIPTTNVSTPDFFLNLTQQGRNFTDIALEGYQTTAGTYTISTMYCKPDGDNSSDPTIQVLTHGIGFDKTYWDLPYNNFNYSYIDVAISKYSYHTLSFDRLGTGQSSHGNPLNEIQSFIEVSATAALTTMLRNGTFPSAPGKSYSRIVHIGHSFGSAQTYALAHLYPNLTDGIVLTGFTMNSSFVPYFAAGGNFQQASENQPSRFANLPTSHGTANELIQGLEVVPAGYMVSSDAAANKYLFLKPGCYDASILTYAEKTKQTVTPGELLTLGSLPMVNRFAGPVMVMVGDADLPYCGSDCFATGGVADSLAAAVAESFPNVVGADFEAYVQPDAGHGINLHYNATGAYGVWLDWLGERGLARS</sequence>
<keyword evidence="1" id="KW-0732">Signal</keyword>
<dbReference type="Pfam" id="PF12697">
    <property type="entry name" value="Abhydrolase_6"/>
    <property type="match status" value="1"/>
</dbReference>
<dbReference type="VEuPathDB" id="FungiDB:MFRU_002g02610"/>
<dbReference type="EMBL" id="VICG01000002">
    <property type="protein sequence ID" value="KAA8575162.1"/>
    <property type="molecule type" value="Genomic_DNA"/>
</dbReference>
<evidence type="ECO:0000313" key="4">
    <source>
        <dbReference type="Proteomes" id="UP000322873"/>
    </source>
</evidence>
<feature type="signal peptide" evidence="1">
    <location>
        <begin position="1"/>
        <end position="20"/>
    </location>
</feature>
<organism evidence="3 4">
    <name type="scientific">Monilinia fructicola</name>
    <name type="common">Brown rot fungus</name>
    <name type="synonym">Ciboria fructicola</name>
    <dbReference type="NCBI Taxonomy" id="38448"/>
    <lineage>
        <taxon>Eukaryota</taxon>
        <taxon>Fungi</taxon>
        <taxon>Dikarya</taxon>
        <taxon>Ascomycota</taxon>
        <taxon>Pezizomycotina</taxon>
        <taxon>Leotiomycetes</taxon>
        <taxon>Helotiales</taxon>
        <taxon>Sclerotiniaceae</taxon>
        <taxon>Monilinia</taxon>
    </lineage>
</organism>
<dbReference type="Proteomes" id="UP000322873">
    <property type="component" value="Unassembled WGS sequence"/>
</dbReference>
<keyword evidence="4" id="KW-1185">Reference proteome</keyword>
<accession>A0A5M9K555</accession>
<dbReference type="InterPro" id="IPR029058">
    <property type="entry name" value="AB_hydrolase_fold"/>
</dbReference>
<proteinExistence type="predicted"/>
<feature type="chain" id="PRO_5024361668" description="AB hydrolase-1 domain-containing protein" evidence="1">
    <location>
        <begin position="21"/>
        <end position="405"/>
    </location>
</feature>
<gene>
    <name evidence="3" type="ORF">EYC84_004363</name>
</gene>
<dbReference type="OrthoDB" id="190201at2759"/>
<evidence type="ECO:0000256" key="1">
    <source>
        <dbReference type="SAM" id="SignalP"/>
    </source>
</evidence>
<name>A0A5M9K555_MONFR</name>
<feature type="domain" description="AB hydrolase-1" evidence="2">
    <location>
        <begin position="102"/>
        <end position="383"/>
    </location>
</feature>
<dbReference type="SUPFAM" id="SSF53474">
    <property type="entry name" value="alpha/beta-Hydrolases"/>
    <property type="match status" value="1"/>
</dbReference>
<dbReference type="Gene3D" id="3.40.50.1820">
    <property type="entry name" value="alpha/beta hydrolase"/>
    <property type="match status" value="1"/>
</dbReference>
<reference evidence="3 4" key="1">
    <citation type="submission" date="2019-06" db="EMBL/GenBank/DDBJ databases">
        <title>Genome Sequence of the Brown Rot Fungal Pathogen Monilinia fructicola.</title>
        <authorList>
            <person name="De Miccolis Angelini R.M."/>
            <person name="Landi L."/>
            <person name="Abate D."/>
            <person name="Pollastro S."/>
            <person name="Romanazzi G."/>
            <person name="Faretra F."/>
        </authorList>
    </citation>
    <scope>NUCLEOTIDE SEQUENCE [LARGE SCALE GENOMIC DNA]</scope>
    <source>
        <strain evidence="3 4">Mfrc123</strain>
    </source>
</reference>
<dbReference type="AlphaFoldDB" id="A0A5M9K555"/>
<evidence type="ECO:0000313" key="3">
    <source>
        <dbReference type="EMBL" id="KAA8575162.1"/>
    </source>
</evidence>
<dbReference type="InterPro" id="IPR000073">
    <property type="entry name" value="AB_hydrolase_1"/>
</dbReference>